<evidence type="ECO:0000256" key="2">
    <source>
        <dbReference type="ARBA" id="ARBA00010790"/>
    </source>
</evidence>
<feature type="binding site" evidence="6">
    <location>
        <position position="265"/>
    </location>
    <ligand>
        <name>FAD</name>
        <dbReference type="ChEBI" id="CHEBI:57692"/>
    </ligand>
</feature>
<dbReference type="SUPFAM" id="SSF54373">
    <property type="entry name" value="FAD-linked reductases, C-terminal domain"/>
    <property type="match status" value="1"/>
</dbReference>
<proteinExistence type="inferred from homology"/>
<dbReference type="PANTHER" id="PTHR11552">
    <property type="entry name" value="GLUCOSE-METHANOL-CHOLINE GMC OXIDOREDUCTASE"/>
    <property type="match status" value="1"/>
</dbReference>
<feature type="domain" description="Glucose-methanol-choline oxidoreductase N-terminal" evidence="8">
    <location>
        <begin position="303"/>
        <end position="317"/>
    </location>
</feature>
<dbReference type="PROSITE" id="PS00624">
    <property type="entry name" value="GMC_OXRED_2"/>
    <property type="match status" value="1"/>
</dbReference>
<dbReference type="Proteomes" id="UP001221757">
    <property type="component" value="Unassembled WGS sequence"/>
</dbReference>
<evidence type="ECO:0000313" key="9">
    <source>
        <dbReference type="EMBL" id="KAJ7664992.1"/>
    </source>
</evidence>
<gene>
    <name evidence="9" type="ORF">B0H17DRAFT_991007</name>
</gene>
<feature type="chain" id="PRO_5042269164" evidence="7">
    <location>
        <begin position="20"/>
        <end position="613"/>
    </location>
</feature>
<dbReference type="GO" id="GO:0016614">
    <property type="term" value="F:oxidoreductase activity, acting on CH-OH group of donors"/>
    <property type="evidence" value="ECO:0007669"/>
    <property type="project" value="InterPro"/>
</dbReference>
<dbReference type="AlphaFoldDB" id="A0AAD7CYY4"/>
<evidence type="ECO:0000256" key="7">
    <source>
        <dbReference type="SAM" id="SignalP"/>
    </source>
</evidence>
<dbReference type="InterPro" id="IPR000172">
    <property type="entry name" value="GMC_OxRdtase_N"/>
</dbReference>
<dbReference type="EMBL" id="JARKIE010000217">
    <property type="protein sequence ID" value="KAJ7664992.1"/>
    <property type="molecule type" value="Genomic_DNA"/>
</dbReference>
<comment type="cofactor">
    <cofactor evidence="1 6">
        <name>FAD</name>
        <dbReference type="ChEBI" id="CHEBI:57692"/>
    </cofactor>
</comment>
<dbReference type="InterPro" id="IPR012132">
    <property type="entry name" value="GMC_OxRdtase"/>
</dbReference>
<dbReference type="Pfam" id="PF00732">
    <property type="entry name" value="GMC_oxred_N"/>
    <property type="match status" value="1"/>
</dbReference>
<dbReference type="InterPro" id="IPR036188">
    <property type="entry name" value="FAD/NAD-bd_sf"/>
</dbReference>
<organism evidence="9 10">
    <name type="scientific">Mycena rosella</name>
    <name type="common">Pink bonnet</name>
    <name type="synonym">Agaricus rosellus</name>
    <dbReference type="NCBI Taxonomy" id="1033263"/>
    <lineage>
        <taxon>Eukaryota</taxon>
        <taxon>Fungi</taxon>
        <taxon>Dikarya</taxon>
        <taxon>Basidiomycota</taxon>
        <taxon>Agaricomycotina</taxon>
        <taxon>Agaricomycetes</taxon>
        <taxon>Agaricomycetidae</taxon>
        <taxon>Agaricales</taxon>
        <taxon>Marasmiineae</taxon>
        <taxon>Mycenaceae</taxon>
        <taxon>Mycena</taxon>
    </lineage>
</organism>
<keyword evidence="10" id="KW-1185">Reference proteome</keyword>
<evidence type="ECO:0000259" key="8">
    <source>
        <dbReference type="PROSITE" id="PS00624"/>
    </source>
</evidence>
<dbReference type="InterPro" id="IPR007867">
    <property type="entry name" value="GMC_OxRtase_C"/>
</dbReference>
<name>A0AAD7CYY4_MYCRO</name>
<keyword evidence="7" id="KW-0732">Signal</keyword>
<accession>A0AAD7CYY4</accession>
<dbReference type="Pfam" id="PF05199">
    <property type="entry name" value="GMC_oxred_C"/>
    <property type="match status" value="1"/>
</dbReference>
<evidence type="ECO:0000256" key="4">
    <source>
        <dbReference type="ARBA" id="ARBA00022827"/>
    </source>
</evidence>
<comment type="similarity">
    <text evidence="2">Belongs to the GMC oxidoreductase family.</text>
</comment>
<dbReference type="GO" id="GO:0050660">
    <property type="term" value="F:flavin adenine dinucleotide binding"/>
    <property type="evidence" value="ECO:0007669"/>
    <property type="project" value="InterPro"/>
</dbReference>
<dbReference type="PIRSF" id="PIRSF000137">
    <property type="entry name" value="Alcohol_oxidase"/>
    <property type="match status" value="1"/>
</dbReference>
<evidence type="ECO:0000256" key="1">
    <source>
        <dbReference type="ARBA" id="ARBA00001974"/>
    </source>
</evidence>
<evidence type="ECO:0000256" key="6">
    <source>
        <dbReference type="PIRSR" id="PIRSR000137-2"/>
    </source>
</evidence>
<protein>
    <submittedName>
        <fullName evidence="9">Aryl-alcohol-oxidase from pleurotus Eryingii</fullName>
    </submittedName>
</protein>
<keyword evidence="4 6" id="KW-0274">FAD</keyword>
<dbReference type="Gene3D" id="3.50.50.60">
    <property type="entry name" value="FAD/NAD(P)-binding domain"/>
    <property type="match status" value="1"/>
</dbReference>
<reference evidence="9" key="1">
    <citation type="submission" date="2023-03" db="EMBL/GenBank/DDBJ databases">
        <title>Massive genome expansion in bonnet fungi (Mycena s.s.) driven by repeated elements and novel gene families across ecological guilds.</title>
        <authorList>
            <consortium name="Lawrence Berkeley National Laboratory"/>
            <person name="Harder C.B."/>
            <person name="Miyauchi S."/>
            <person name="Viragh M."/>
            <person name="Kuo A."/>
            <person name="Thoen E."/>
            <person name="Andreopoulos B."/>
            <person name="Lu D."/>
            <person name="Skrede I."/>
            <person name="Drula E."/>
            <person name="Henrissat B."/>
            <person name="Morin E."/>
            <person name="Kohler A."/>
            <person name="Barry K."/>
            <person name="LaButti K."/>
            <person name="Morin E."/>
            <person name="Salamov A."/>
            <person name="Lipzen A."/>
            <person name="Mereny Z."/>
            <person name="Hegedus B."/>
            <person name="Baldrian P."/>
            <person name="Stursova M."/>
            <person name="Weitz H."/>
            <person name="Taylor A."/>
            <person name="Grigoriev I.V."/>
            <person name="Nagy L.G."/>
            <person name="Martin F."/>
            <person name="Kauserud H."/>
        </authorList>
    </citation>
    <scope>NUCLEOTIDE SEQUENCE</scope>
    <source>
        <strain evidence="9">CBHHK067</strain>
    </source>
</reference>
<comment type="caution">
    <text evidence="9">The sequence shown here is derived from an EMBL/GenBank/DDBJ whole genome shotgun (WGS) entry which is preliminary data.</text>
</comment>
<sequence>MSNLKVFVFLALGLSRCSASIINNVADLNKLGLTFDFIVLGGGTAGNVIANRLSENSKNQVLVLEAGGANDGVLAVEVPFFCTRATPNTAQDWNYTTTPQSGLNGRSITYPQGFGLGGSSAINYMGYTRGSKEDYDRFATVTGDQGWSWNSLIPYMKKNEQFSLHTQDNHNITGQFDPTVHGFTGINSVSLPGFATPEMSARLLKATTGSPEFPSNLDMNSGSPLGFGWVQTTIKNGSRSSSATSYLAPQYITRPNLHVLINARVTRVLQTATGVFRGVEFVQNPNGPRYNLTAKKEIVLSAGSVGTPNILLHSGIGDSSALKSLGIIPLHNLPSVGKNVTDHTLLFLSFQVNNNNTWETFERDTTLGEQALAEWTNTKTGPLVDIPATQLAFLRADLGDQFPDPAAGPTTPHFELFLSNGFFGPPPATGNYMSVVPALVAPTARGSITLGSDDALAAPLINPNLLGSDSDSFVIRQALKTALRFASLPAWDGYVVASLGVNSNSTDAELDAYIRANAQSIFHLAGSASMSPKGATWGVVDPDLVVKGLTGLRIVDLSVLPFIPSAHTQAAAYIIAERVADLIKAAWDRLEPAFTDQRQSFDQFQFEVVADCL</sequence>
<dbReference type="SUPFAM" id="SSF51905">
    <property type="entry name" value="FAD/NAD(P)-binding domain"/>
    <property type="match status" value="1"/>
</dbReference>
<feature type="active site" description="Proton donor" evidence="5">
    <location>
        <position position="523"/>
    </location>
</feature>
<feature type="active site" description="Proton acceptor" evidence="5">
    <location>
        <position position="567"/>
    </location>
</feature>
<keyword evidence="3" id="KW-0285">Flavoprotein</keyword>
<dbReference type="Gene3D" id="3.30.560.10">
    <property type="entry name" value="Glucose Oxidase, domain 3"/>
    <property type="match status" value="1"/>
</dbReference>
<evidence type="ECO:0000256" key="5">
    <source>
        <dbReference type="PIRSR" id="PIRSR000137-1"/>
    </source>
</evidence>
<feature type="signal peptide" evidence="7">
    <location>
        <begin position="1"/>
        <end position="19"/>
    </location>
</feature>
<evidence type="ECO:0000313" key="10">
    <source>
        <dbReference type="Proteomes" id="UP001221757"/>
    </source>
</evidence>
<evidence type="ECO:0000256" key="3">
    <source>
        <dbReference type="ARBA" id="ARBA00022630"/>
    </source>
</evidence>
<dbReference type="PANTHER" id="PTHR11552:SF147">
    <property type="entry name" value="CHOLINE DEHYDROGENASE, MITOCHONDRIAL"/>
    <property type="match status" value="1"/>
</dbReference>